<evidence type="ECO:0000256" key="1">
    <source>
        <dbReference type="SAM" id="MobiDB-lite"/>
    </source>
</evidence>
<name>A0A077Y837_PLAYE</name>
<protein>
    <submittedName>
        <fullName evidence="3">Fam-a protein</fullName>
    </submittedName>
</protein>
<accession>A0A077Y837</accession>
<sequence>MNKLCIQIVLFLLSISVCVNTKPLATEPAPKKNTKLKSKKNTESKSKKNKEPKPEKLCPTPEEIYEKNKHLLCTNPEETIQAEKLMKDAVKHLKYYATNKYGYYFDGEYCHYDMLSYKKIYRDFTCIEKNQYIVDKPNKYNELLNELWDPDNDQYLNKAYVKRKIARVYTPNLVMIQQRYKNGNLERQKYFYALAAKFEISENKTVIVMTSANINDHNSKNKKPFENTIIKSANLFKTDIDSEDDIRKGKLKKAIVNIAGYIIKKKEKYIDITYVESIDRCFPNFLTRIIIEALKFFPPHK</sequence>
<keyword evidence="2" id="KW-0732">Signal</keyword>
<dbReference type="Proteomes" id="UP000072904">
    <property type="component" value="Chromosome 9"/>
</dbReference>
<dbReference type="InterPro" id="IPR006486">
    <property type="entry name" value="PYST_A"/>
</dbReference>
<dbReference type="NCBIfam" id="TIGR01599">
    <property type="entry name" value="PYST-A"/>
    <property type="match status" value="1"/>
</dbReference>
<dbReference type="VEuPathDB" id="PlasmoDB:PY07478"/>
<feature type="compositionally biased region" description="Basic and acidic residues" evidence="1">
    <location>
        <begin position="40"/>
        <end position="56"/>
    </location>
</feature>
<organism evidence="3 4">
    <name type="scientific">Plasmodium yoelii</name>
    <dbReference type="NCBI Taxonomy" id="5861"/>
    <lineage>
        <taxon>Eukaryota</taxon>
        <taxon>Sar</taxon>
        <taxon>Alveolata</taxon>
        <taxon>Apicomplexa</taxon>
        <taxon>Aconoidasida</taxon>
        <taxon>Haemosporida</taxon>
        <taxon>Plasmodiidae</taxon>
        <taxon>Plasmodium</taxon>
        <taxon>Plasmodium (Vinckeia)</taxon>
    </lineage>
</organism>
<dbReference type="SUPFAM" id="SSF55961">
    <property type="entry name" value="Bet v1-like"/>
    <property type="match status" value="1"/>
</dbReference>
<feature type="chain" id="PRO_5001728151" evidence="2">
    <location>
        <begin position="22"/>
        <end position="301"/>
    </location>
</feature>
<feature type="signal peptide" evidence="2">
    <location>
        <begin position="1"/>
        <end position="21"/>
    </location>
</feature>
<feature type="region of interest" description="Disordered" evidence="1">
    <location>
        <begin position="28"/>
        <end position="59"/>
    </location>
</feature>
<dbReference type="AlphaFoldDB" id="A0A077Y837"/>
<evidence type="ECO:0000313" key="3">
    <source>
        <dbReference type="EMBL" id="CDU17780.1"/>
    </source>
</evidence>
<gene>
    <name evidence="3" type="ORF">PYYM_0900100</name>
</gene>
<dbReference type="EMBL" id="LK934637">
    <property type="protein sequence ID" value="CDU17780.1"/>
    <property type="molecule type" value="Genomic_DNA"/>
</dbReference>
<proteinExistence type="predicted"/>
<evidence type="ECO:0000313" key="4">
    <source>
        <dbReference type="Proteomes" id="UP000072904"/>
    </source>
</evidence>
<dbReference type="VEuPathDB" id="PlasmoDB:PYYM_0900100"/>
<dbReference type="VEuPathDB" id="PlasmoDB:Py17XNL_000900036"/>
<reference evidence="3 4" key="1">
    <citation type="journal article" date="2014" name="BMC Biol.">
        <title>A comprehensive evaluation of rodent malaria parasite genomes and gene expression.</title>
        <authorList>
            <person name="Otto T.D."/>
            <person name="Bohme U."/>
            <person name="Jackson A.P."/>
            <person name="Hunt M."/>
            <person name="Franke-Fayard B."/>
            <person name="Hoeijmakers W.A."/>
            <person name="Religa A.A."/>
            <person name="Robertson L."/>
            <person name="Sanders M."/>
            <person name="Ogun S.A."/>
            <person name="Cunningham D."/>
            <person name="Erhart A."/>
            <person name="Billker O."/>
            <person name="Khan S.M."/>
            <person name="Stunnenberg H.G."/>
            <person name="Langhorne J."/>
            <person name="Holder A.A."/>
            <person name="Waters A.P."/>
            <person name="Newbold C.I."/>
            <person name="Pain A."/>
            <person name="Berriman M."/>
            <person name="Janse C.J."/>
        </authorList>
    </citation>
    <scope>NUCLEOTIDE SEQUENCE [LARGE SCALE GENOMIC DNA]</scope>
    <source>
        <strain evidence="3 4">YM</strain>
    </source>
</reference>
<dbReference type="VEuPathDB" id="PlasmoDB:PY17X_0900600"/>
<evidence type="ECO:0000256" key="2">
    <source>
        <dbReference type="SAM" id="SignalP"/>
    </source>
</evidence>